<feature type="domain" description="NLP1-9 GAF" evidence="1">
    <location>
        <begin position="34"/>
        <end position="128"/>
    </location>
</feature>
<comment type="caution">
    <text evidence="2">The sequence shown here is derived from an EMBL/GenBank/DDBJ whole genome shotgun (WGS) entry which is preliminary data.</text>
</comment>
<dbReference type="AlphaFoldDB" id="A0A699RL14"/>
<organism evidence="2">
    <name type="scientific">Tanacetum cinerariifolium</name>
    <name type="common">Dalmatian daisy</name>
    <name type="synonym">Chrysanthemum cinerariifolium</name>
    <dbReference type="NCBI Taxonomy" id="118510"/>
    <lineage>
        <taxon>Eukaryota</taxon>
        <taxon>Viridiplantae</taxon>
        <taxon>Streptophyta</taxon>
        <taxon>Embryophyta</taxon>
        <taxon>Tracheophyta</taxon>
        <taxon>Spermatophyta</taxon>
        <taxon>Magnoliopsida</taxon>
        <taxon>eudicotyledons</taxon>
        <taxon>Gunneridae</taxon>
        <taxon>Pentapetalae</taxon>
        <taxon>asterids</taxon>
        <taxon>campanulids</taxon>
        <taxon>Asterales</taxon>
        <taxon>Asteraceae</taxon>
        <taxon>Asteroideae</taxon>
        <taxon>Anthemideae</taxon>
        <taxon>Anthemidinae</taxon>
        <taxon>Tanacetum</taxon>
    </lineage>
</organism>
<gene>
    <name evidence="2" type="ORF">Tci_858088</name>
</gene>
<dbReference type="InterPro" id="IPR055081">
    <property type="entry name" value="NLP1-9_GAF"/>
</dbReference>
<sequence length="209" mass="23240">MTCLWLKFGSPMIMRMQSSSSLDGTQTKRKFAVKLVGSFDDSDVDLVSSVKEYSNTCDMFPLKTGVGTIGKTLETCEPHFCRNIKELSIDNGILASLSFANTEYSSCVLCLRSGDADYVFEFLWPQTHHYLIVLESITLKRCLPSFKFASGVKLGDEMRVIDVDNPAGSGIRLFKICQVNKLSSLEVKCKTNPIPSSSACSEFPDRYSH</sequence>
<reference evidence="2" key="1">
    <citation type="journal article" date="2019" name="Sci. Rep.">
        <title>Draft genome of Tanacetum cinerariifolium, the natural source of mosquito coil.</title>
        <authorList>
            <person name="Yamashiro T."/>
            <person name="Shiraishi A."/>
            <person name="Satake H."/>
            <person name="Nakayama K."/>
        </authorList>
    </citation>
    <scope>NUCLEOTIDE SEQUENCE</scope>
</reference>
<evidence type="ECO:0000313" key="2">
    <source>
        <dbReference type="EMBL" id="GFC86118.1"/>
    </source>
</evidence>
<name>A0A699RL14_TANCI</name>
<accession>A0A699RL14</accession>
<dbReference type="EMBL" id="BKCJ011103466">
    <property type="protein sequence ID" value="GFC86118.1"/>
    <property type="molecule type" value="Genomic_DNA"/>
</dbReference>
<dbReference type="PANTHER" id="PTHR32002:SF49">
    <property type="entry name" value="BILE ACID:SODIUM SYMPORTER_ARSENICAL RESISTANCE PROTEIN ACR3-RELATED"/>
    <property type="match status" value="1"/>
</dbReference>
<protein>
    <recommendedName>
        <fullName evidence="1">NLP1-9 GAF domain-containing protein</fullName>
    </recommendedName>
</protein>
<dbReference type="Pfam" id="PF22922">
    <property type="entry name" value="GAF_NLP"/>
    <property type="match status" value="1"/>
</dbReference>
<dbReference type="GO" id="GO:0003700">
    <property type="term" value="F:DNA-binding transcription factor activity"/>
    <property type="evidence" value="ECO:0007669"/>
    <property type="project" value="InterPro"/>
</dbReference>
<dbReference type="PANTHER" id="PTHR32002">
    <property type="entry name" value="PROTEIN NLP8"/>
    <property type="match status" value="1"/>
</dbReference>
<dbReference type="InterPro" id="IPR045012">
    <property type="entry name" value="NLP"/>
</dbReference>
<evidence type="ECO:0000259" key="1">
    <source>
        <dbReference type="Pfam" id="PF22922"/>
    </source>
</evidence>
<proteinExistence type="predicted"/>